<feature type="signal peptide" evidence="1">
    <location>
        <begin position="1"/>
        <end position="25"/>
    </location>
</feature>
<reference evidence="2 3" key="1">
    <citation type="submission" date="2014-03" db="EMBL/GenBank/DDBJ databases">
        <title>Draft Genome Sequences of Four Burkholderia Strains.</title>
        <authorList>
            <person name="Liu X.Y."/>
            <person name="Li C.X."/>
            <person name="Xu J.H."/>
        </authorList>
    </citation>
    <scope>NUCLEOTIDE SEQUENCE [LARGE SCALE GENOMIC DNA]</scope>
    <source>
        <strain evidence="2 3">DSM 50014</strain>
    </source>
</reference>
<dbReference type="PROSITE" id="PS51257">
    <property type="entry name" value="PROKAR_LIPOPROTEIN"/>
    <property type="match status" value="1"/>
</dbReference>
<accession>A0A069PKI0</accession>
<dbReference type="Proteomes" id="UP000027466">
    <property type="component" value="Unassembled WGS sequence"/>
</dbReference>
<sequence length="137" mass="14659">MNKHILAAVAATTLLSACASSPVLDADAKGVPPSRMLAFQTHTSPRQVRVIIIRDSAFFGSACDLGVKIDGTLAGALGSSERAIFWVEPGDHVLTLSAYSGGLCWTPASKGTETHIKPGQDRRYRIVYNQEFSLTPE</sequence>
<protein>
    <recommendedName>
        <fullName evidence="4">Lipoprotein</fullName>
    </recommendedName>
</protein>
<organism evidence="2 3">
    <name type="scientific">Caballeronia glathei</name>
    <dbReference type="NCBI Taxonomy" id="60547"/>
    <lineage>
        <taxon>Bacteria</taxon>
        <taxon>Pseudomonadati</taxon>
        <taxon>Pseudomonadota</taxon>
        <taxon>Betaproteobacteria</taxon>
        <taxon>Burkholderiales</taxon>
        <taxon>Burkholderiaceae</taxon>
        <taxon>Caballeronia</taxon>
    </lineage>
</organism>
<gene>
    <name evidence="2" type="ORF">BG61_06915</name>
</gene>
<feature type="chain" id="PRO_5001667289" description="Lipoprotein" evidence="1">
    <location>
        <begin position="26"/>
        <end position="137"/>
    </location>
</feature>
<dbReference type="RefSeq" id="WP_051673054.1">
    <property type="nucleotide sequence ID" value="NZ_CADFFX010000070.1"/>
</dbReference>
<name>A0A069PKI0_9BURK</name>
<dbReference type="AlphaFoldDB" id="A0A069PKI0"/>
<evidence type="ECO:0000256" key="1">
    <source>
        <dbReference type="SAM" id="SignalP"/>
    </source>
</evidence>
<evidence type="ECO:0000313" key="2">
    <source>
        <dbReference type="EMBL" id="KDR37821.1"/>
    </source>
</evidence>
<proteinExistence type="predicted"/>
<dbReference type="EMBL" id="JFHC01000134">
    <property type="protein sequence ID" value="KDR37821.1"/>
    <property type="molecule type" value="Genomic_DNA"/>
</dbReference>
<evidence type="ECO:0008006" key="4">
    <source>
        <dbReference type="Google" id="ProtNLM"/>
    </source>
</evidence>
<keyword evidence="3" id="KW-1185">Reference proteome</keyword>
<comment type="caution">
    <text evidence="2">The sequence shown here is derived from an EMBL/GenBank/DDBJ whole genome shotgun (WGS) entry which is preliminary data.</text>
</comment>
<evidence type="ECO:0000313" key="3">
    <source>
        <dbReference type="Proteomes" id="UP000027466"/>
    </source>
</evidence>
<keyword evidence="1" id="KW-0732">Signal</keyword>